<keyword evidence="8" id="KW-1185">Reference proteome</keyword>
<dbReference type="EMBL" id="BMYR01000009">
    <property type="protein sequence ID" value="GGW66025.1"/>
    <property type="molecule type" value="Genomic_DNA"/>
</dbReference>
<keyword evidence="3 6" id="KW-0812">Transmembrane</keyword>
<feature type="transmembrane region" description="Helical" evidence="6">
    <location>
        <begin position="76"/>
        <end position="95"/>
    </location>
</feature>
<reference evidence="8" key="1">
    <citation type="journal article" date="2019" name="Int. J. Syst. Evol. Microbiol.">
        <title>The Global Catalogue of Microorganisms (GCM) 10K type strain sequencing project: providing services to taxonomists for standard genome sequencing and annotation.</title>
        <authorList>
            <consortium name="The Broad Institute Genomics Platform"/>
            <consortium name="The Broad Institute Genome Sequencing Center for Infectious Disease"/>
            <person name="Wu L."/>
            <person name="Ma J."/>
        </authorList>
    </citation>
    <scope>NUCLEOTIDE SEQUENCE [LARGE SCALE GENOMIC DNA]</scope>
    <source>
        <strain evidence="8">KCTC 23723</strain>
    </source>
</reference>
<sequence>MQPNPRQVRISAYKLVAFQVVVAALTALYFVITSDELAAKSAFKGGLIAAVPNFVFALIAFWTLGRGSVEQAKTAMMRGHSLKIILTIVLFAVVMQQEIAAGPLMLGFILTLLAQWSTAIFFKH</sequence>
<protein>
    <submittedName>
        <fullName evidence="7">ATP synthase subunit I</fullName>
    </submittedName>
</protein>
<evidence type="ECO:0000256" key="1">
    <source>
        <dbReference type="ARBA" id="ARBA00004651"/>
    </source>
</evidence>
<evidence type="ECO:0000313" key="7">
    <source>
        <dbReference type="EMBL" id="GGW66025.1"/>
    </source>
</evidence>
<organism evidence="7 8">
    <name type="scientific">Alishewanella tabrizica</name>
    <dbReference type="NCBI Taxonomy" id="671278"/>
    <lineage>
        <taxon>Bacteria</taxon>
        <taxon>Pseudomonadati</taxon>
        <taxon>Pseudomonadota</taxon>
        <taxon>Gammaproteobacteria</taxon>
        <taxon>Alteromonadales</taxon>
        <taxon>Alteromonadaceae</taxon>
        <taxon>Alishewanella</taxon>
    </lineage>
</organism>
<dbReference type="Pfam" id="PF03899">
    <property type="entry name" value="ATP-synt_I"/>
    <property type="match status" value="1"/>
</dbReference>
<evidence type="ECO:0000256" key="5">
    <source>
        <dbReference type="ARBA" id="ARBA00023136"/>
    </source>
</evidence>
<keyword evidence="4 6" id="KW-1133">Transmembrane helix</keyword>
<evidence type="ECO:0000313" key="8">
    <source>
        <dbReference type="Proteomes" id="UP000634667"/>
    </source>
</evidence>
<evidence type="ECO:0000256" key="6">
    <source>
        <dbReference type="SAM" id="Phobius"/>
    </source>
</evidence>
<evidence type="ECO:0000256" key="4">
    <source>
        <dbReference type="ARBA" id="ARBA00022989"/>
    </source>
</evidence>
<accession>A0ABQ2WQR7</accession>
<keyword evidence="2" id="KW-1003">Cell membrane</keyword>
<gene>
    <name evidence="7" type="primary">atpI</name>
    <name evidence="7" type="ORF">GCM10008111_22470</name>
</gene>
<dbReference type="InterPro" id="IPR005598">
    <property type="entry name" value="ATP_synth_I"/>
</dbReference>
<dbReference type="Proteomes" id="UP000634667">
    <property type="component" value="Unassembled WGS sequence"/>
</dbReference>
<proteinExistence type="predicted"/>
<feature type="transmembrane region" description="Helical" evidence="6">
    <location>
        <begin position="44"/>
        <end position="64"/>
    </location>
</feature>
<dbReference type="RefSeq" id="WP_189483323.1">
    <property type="nucleotide sequence ID" value="NZ_BMYR01000009.1"/>
</dbReference>
<feature type="transmembrane region" description="Helical" evidence="6">
    <location>
        <begin position="12"/>
        <end position="32"/>
    </location>
</feature>
<comment type="subcellular location">
    <subcellularLocation>
        <location evidence="1">Cell membrane</location>
        <topology evidence="1">Multi-pass membrane protein</topology>
    </subcellularLocation>
</comment>
<evidence type="ECO:0000256" key="2">
    <source>
        <dbReference type="ARBA" id="ARBA00022475"/>
    </source>
</evidence>
<evidence type="ECO:0000256" key="3">
    <source>
        <dbReference type="ARBA" id="ARBA00022692"/>
    </source>
</evidence>
<feature type="transmembrane region" description="Helical" evidence="6">
    <location>
        <begin position="101"/>
        <end position="122"/>
    </location>
</feature>
<comment type="caution">
    <text evidence="7">The sequence shown here is derived from an EMBL/GenBank/DDBJ whole genome shotgun (WGS) entry which is preliminary data.</text>
</comment>
<name>A0ABQ2WQR7_9ALTE</name>
<keyword evidence="5 6" id="KW-0472">Membrane</keyword>